<name>A0A9W4TVK8_9ASCO</name>
<feature type="region of interest" description="Disordered" evidence="2">
    <location>
        <begin position="1"/>
        <end position="119"/>
    </location>
</feature>
<feature type="compositionally biased region" description="Acidic residues" evidence="2">
    <location>
        <begin position="21"/>
        <end position="64"/>
    </location>
</feature>
<dbReference type="InterPro" id="IPR013268">
    <property type="entry name" value="UTP16"/>
</dbReference>
<evidence type="ECO:0008006" key="5">
    <source>
        <dbReference type="Google" id="ProtNLM"/>
    </source>
</evidence>
<feature type="coiled-coil region" evidence="1">
    <location>
        <begin position="152"/>
        <end position="179"/>
    </location>
</feature>
<accession>A0A9W4TVK8</accession>
<keyword evidence="4" id="KW-1185">Reference proteome</keyword>
<dbReference type="GO" id="GO:0006364">
    <property type="term" value="P:rRNA processing"/>
    <property type="evidence" value="ECO:0007669"/>
    <property type="project" value="InterPro"/>
</dbReference>
<comment type="caution">
    <text evidence="3">The sequence shown here is derived from an EMBL/GenBank/DDBJ whole genome shotgun (WGS) entry which is preliminary data.</text>
</comment>
<feature type="compositionally biased region" description="Basic and acidic residues" evidence="2">
    <location>
        <begin position="67"/>
        <end position="118"/>
    </location>
</feature>
<evidence type="ECO:0000313" key="4">
    <source>
        <dbReference type="Proteomes" id="UP001152885"/>
    </source>
</evidence>
<protein>
    <recommendedName>
        <fullName evidence="5">Bud site selection protein 21</fullName>
    </recommendedName>
</protein>
<evidence type="ECO:0000313" key="3">
    <source>
        <dbReference type="EMBL" id="CAI5758493.1"/>
    </source>
</evidence>
<dbReference type="OrthoDB" id="4096107at2759"/>
<dbReference type="AlphaFoldDB" id="A0A9W4TVK8"/>
<gene>
    <name evidence="3" type="ORF">CANVERA_P3005</name>
</gene>
<dbReference type="EMBL" id="CANTUO010000003">
    <property type="protein sequence ID" value="CAI5758493.1"/>
    <property type="molecule type" value="Genomic_DNA"/>
</dbReference>
<reference evidence="3" key="1">
    <citation type="submission" date="2022-12" db="EMBL/GenBank/DDBJ databases">
        <authorList>
            <person name="Brejova B."/>
        </authorList>
    </citation>
    <scope>NUCLEOTIDE SEQUENCE</scope>
</reference>
<keyword evidence="1" id="KW-0175">Coiled coil</keyword>
<evidence type="ECO:0000256" key="1">
    <source>
        <dbReference type="SAM" id="Coils"/>
    </source>
</evidence>
<sequence>MVLTRSQAHELRKPKKIKFDGDEDDIIEKELSVDDVEENEKEDEEKENAEEEDEEDDDSDEAPEMESTSKSKNEIIAREREAELQQQELKRLEKEKRKSLDKRNKQQQELKRKQKQELPEFLPDNIESIINADNVKEESEEDVVVVPKNKHFKLDDDRLSKLEEKLRQIKQDKKKAQIIRKGPVHVAVLDKKPLVPKSEYKILKNKDKWLNRKSINRK</sequence>
<organism evidence="3 4">
    <name type="scientific">Candida verbasci</name>
    <dbReference type="NCBI Taxonomy" id="1227364"/>
    <lineage>
        <taxon>Eukaryota</taxon>
        <taxon>Fungi</taxon>
        <taxon>Dikarya</taxon>
        <taxon>Ascomycota</taxon>
        <taxon>Saccharomycotina</taxon>
        <taxon>Pichiomycetes</taxon>
        <taxon>Debaryomycetaceae</taxon>
        <taxon>Candida/Lodderomyces clade</taxon>
        <taxon>Candida</taxon>
    </lineage>
</organism>
<dbReference type="Pfam" id="PF08297">
    <property type="entry name" value="U3_snoRNA_assoc"/>
    <property type="match status" value="1"/>
</dbReference>
<proteinExistence type="predicted"/>
<evidence type="ECO:0000256" key="2">
    <source>
        <dbReference type="SAM" id="MobiDB-lite"/>
    </source>
</evidence>
<dbReference type="Proteomes" id="UP001152885">
    <property type="component" value="Unassembled WGS sequence"/>
</dbReference>
<dbReference type="GO" id="GO:0030515">
    <property type="term" value="F:snoRNA binding"/>
    <property type="evidence" value="ECO:0007669"/>
    <property type="project" value="InterPro"/>
</dbReference>